<dbReference type="PANTHER" id="PTHR21011">
    <property type="entry name" value="MITOCHONDRIAL 28S RIBOSOMAL PROTEIN S6"/>
    <property type="match status" value="1"/>
</dbReference>
<dbReference type="Gene3D" id="3.30.70.60">
    <property type="match status" value="1"/>
</dbReference>
<dbReference type="CDD" id="cd00473">
    <property type="entry name" value="bS6"/>
    <property type="match status" value="1"/>
</dbReference>
<dbReference type="InterPro" id="IPR020814">
    <property type="entry name" value="Ribosomal_S6_plastid/chlpt"/>
</dbReference>
<dbReference type="PANTHER" id="PTHR21011:SF1">
    <property type="entry name" value="SMALL RIBOSOMAL SUBUNIT PROTEIN BS6M"/>
    <property type="match status" value="1"/>
</dbReference>
<dbReference type="InterPro" id="IPR035980">
    <property type="entry name" value="Ribosomal_bS6_sf"/>
</dbReference>
<dbReference type="HAMAP" id="MF_00360">
    <property type="entry name" value="Ribosomal_bS6"/>
    <property type="match status" value="1"/>
</dbReference>
<sequence length="116" mass="13106">MNIYENVVIFNPSLNEDELKSAVEKISDIIRNSGGDVLKVDNWGKRKLAYELNKQKMGIYILFLFKAPASTVKKIEDYFKVFDPVVKFMVIKLGKKQIAALPKDVIGIPVTSQETA</sequence>
<dbReference type="NCBIfam" id="TIGR00166">
    <property type="entry name" value="S6"/>
    <property type="match status" value="1"/>
</dbReference>
<proteinExistence type="inferred from homology"/>
<comment type="caution">
    <text evidence="2">The sequence shown here is derived from an EMBL/GenBank/DDBJ whole genome shotgun (WGS) entry which is preliminary data.</text>
</comment>
<dbReference type="GO" id="GO:0005737">
    <property type="term" value="C:cytoplasm"/>
    <property type="evidence" value="ECO:0007669"/>
    <property type="project" value="UniProtKB-ARBA"/>
</dbReference>
<comment type="similarity">
    <text evidence="1">Belongs to the bacterial ribosomal protein bS6 family.</text>
</comment>
<dbReference type="InterPro" id="IPR000529">
    <property type="entry name" value="Ribosomal_bS6"/>
</dbReference>
<dbReference type="GO" id="GO:0005840">
    <property type="term" value="C:ribosome"/>
    <property type="evidence" value="ECO:0007669"/>
    <property type="project" value="UniProtKB-KW"/>
</dbReference>
<dbReference type="GO" id="GO:0070181">
    <property type="term" value="F:small ribosomal subunit rRNA binding"/>
    <property type="evidence" value="ECO:0007669"/>
    <property type="project" value="TreeGrafter"/>
</dbReference>
<dbReference type="AlphaFoldDB" id="A0A5J4L8B2"/>
<keyword evidence="2" id="KW-0689">Ribosomal protein</keyword>
<dbReference type="InterPro" id="IPR014717">
    <property type="entry name" value="Transl_elong_EF1B/ribsomal_bS6"/>
</dbReference>
<dbReference type="GO" id="GO:0003735">
    <property type="term" value="F:structural constituent of ribosome"/>
    <property type="evidence" value="ECO:0007669"/>
    <property type="project" value="InterPro"/>
</dbReference>
<organism evidence="2">
    <name type="scientific">hot springs metagenome</name>
    <dbReference type="NCBI Taxonomy" id="433727"/>
    <lineage>
        <taxon>unclassified sequences</taxon>
        <taxon>metagenomes</taxon>
        <taxon>ecological metagenomes</taxon>
    </lineage>
</organism>
<evidence type="ECO:0000256" key="1">
    <source>
        <dbReference type="ARBA" id="ARBA00009512"/>
    </source>
</evidence>
<reference evidence="2" key="1">
    <citation type="submission" date="2019-10" db="EMBL/GenBank/DDBJ databases">
        <title>Metagenomic sequencing of thiosulfate-disproportionating enrichment culture.</title>
        <authorList>
            <person name="Umezawa K."/>
            <person name="Kojima H."/>
            <person name="Fukui M."/>
        </authorList>
    </citation>
    <scope>NUCLEOTIDE SEQUENCE</scope>
    <source>
        <strain evidence="2">45J</strain>
    </source>
</reference>
<dbReference type="Pfam" id="PF01250">
    <property type="entry name" value="Ribosomal_S6"/>
    <property type="match status" value="1"/>
</dbReference>
<dbReference type="GO" id="GO:0006412">
    <property type="term" value="P:translation"/>
    <property type="evidence" value="ECO:0007669"/>
    <property type="project" value="InterPro"/>
</dbReference>
<keyword evidence="2" id="KW-0687">Ribonucleoprotein</keyword>
<protein>
    <submittedName>
        <fullName evidence="2">30S ribosomal protein S6</fullName>
    </submittedName>
</protein>
<gene>
    <name evidence="2" type="ORF">A45J_1532</name>
</gene>
<evidence type="ECO:0000313" key="2">
    <source>
        <dbReference type="EMBL" id="GER93776.1"/>
    </source>
</evidence>
<accession>A0A5J4L8B2</accession>
<dbReference type="EMBL" id="BLAB01000001">
    <property type="protein sequence ID" value="GER93776.1"/>
    <property type="molecule type" value="Genomic_DNA"/>
</dbReference>
<dbReference type="SUPFAM" id="SSF54995">
    <property type="entry name" value="Ribosomal protein S6"/>
    <property type="match status" value="1"/>
</dbReference>
<name>A0A5J4L8B2_9ZZZZ</name>